<dbReference type="InterPro" id="IPR036910">
    <property type="entry name" value="HMG_box_dom_sf"/>
</dbReference>
<evidence type="ECO:0000313" key="1">
    <source>
        <dbReference type="Proteomes" id="UP000515160"/>
    </source>
</evidence>
<accession>A0A6P8X3N1</accession>
<dbReference type="GO" id="GO:0005634">
    <property type="term" value="C:nucleus"/>
    <property type="evidence" value="ECO:0007669"/>
    <property type="project" value="UniProtKB-ARBA"/>
</dbReference>
<dbReference type="SUPFAM" id="SSF47095">
    <property type="entry name" value="HMG-box"/>
    <property type="match status" value="1"/>
</dbReference>
<name>A0A6P8X3N1_DROAB</name>
<dbReference type="RefSeq" id="XP_034107864.1">
    <property type="nucleotide sequence ID" value="XM_034251973.2"/>
</dbReference>
<sequence length="124" mass="14479">MCSRTRWGRIDPTVQVNVVQGPAKRVLQLDKRTLPRFVQQQLLLMASPSPFLNFLNKFRLDKILINHEFRGVYTMRTSATVTELAAHAWRIMSTSDRQPYIKLARKAQKIQQSRLLHFFSHDAT</sequence>
<proteinExistence type="predicted"/>
<evidence type="ECO:0000313" key="2">
    <source>
        <dbReference type="RefSeq" id="XP_034107864.1"/>
    </source>
</evidence>
<gene>
    <name evidence="2" type="primary">LOC117570378</name>
</gene>
<dbReference type="OrthoDB" id="7825964at2759"/>
<reference evidence="2" key="1">
    <citation type="submission" date="2025-08" db="UniProtKB">
        <authorList>
            <consortium name="RefSeq"/>
        </authorList>
    </citation>
    <scope>IDENTIFICATION</scope>
    <source>
        <strain evidence="2">15112-1751.03</strain>
        <tissue evidence="2">Whole Adult</tissue>
    </source>
</reference>
<organism evidence="1 2">
    <name type="scientific">Drosophila albomicans</name>
    <name type="common">Fruit fly</name>
    <dbReference type="NCBI Taxonomy" id="7291"/>
    <lineage>
        <taxon>Eukaryota</taxon>
        <taxon>Metazoa</taxon>
        <taxon>Ecdysozoa</taxon>
        <taxon>Arthropoda</taxon>
        <taxon>Hexapoda</taxon>
        <taxon>Insecta</taxon>
        <taxon>Pterygota</taxon>
        <taxon>Neoptera</taxon>
        <taxon>Endopterygota</taxon>
        <taxon>Diptera</taxon>
        <taxon>Brachycera</taxon>
        <taxon>Muscomorpha</taxon>
        <taxon>Ephydroidea</taxon>
        <taxon>Drosophilidae</taxon>
        <taxon>Drosophila</taxon>
    </lineage>
</organism>
<dbReference type="AlphaFoldDB" id="A0A6P8X3N1"/>
<dbReference type="GeneID" id="117570378"/>
<dbReference type="Proteomes" id="UP000515160">
    <property type="component" value="Chromosome 3"/>
</dbReference>
<keyword evidence="1" id="KW-1185">Reference proteome</keyword>
<protein>
    <submittedName>
        <fullName evidence="2">Uncharacterized protein LOC117570378</fullName>
    </submittedName>
</protein>